<dbReference type="EMBL" id="JRES01000948">
    <property type="protein sequence ID" value="KNC26892.1"/>
    <property type="molecule type" value="Genomic_DNA"/>
</dbReference>
<feature type="compositionally biased region" description="Low complexity" evidence="1">
    <location>
        <begin position="458"/>
        <end position="481"/>
    </location>
</feature>
<dbReference type="Proteomes" id="UP000037069">
    <property type="component" value="Unassembled WGS sequence"/>
</dbReference>
<feature type="compositionally biased region" description="Low complexity" evidence="1">
    <location>
        <begin position="528"/>
        <end position="556"/>
    </location>
</feature>
<feature type="compositionally biased region" description="Polar residues" evidence="1">
    <location>
        <begin position="417"/>
        <end position="434"/>
    </location>
</feature>
<feature type="compositionally biased region" description="Polar residues" evidence="1">
    <location>
        <begin position="123"/>
        <end position="132"/>
    </location>
</feature>
<feature type="compositionally biased region" description="Acidic residues" evidence="1">
    <location>
        <begin position="218"/>
        <end position="234"/>
    </location>
</feature>
<feature type="compositionally biased region" description="Acidic residues" evidence="1">
    <location>
        <begin position="743"/>
        <end position="766"/>
    </location>
</feature>
<feature type="compositionally biased region" description="Polar residues" evidence="1">
    <location>
        <begin position="644"/>
        <end position="658"/>
    </location>
</feature>
<feature type="compositionally biased region" description="Polar residues" evidence="1">
    <location>
        <begin position="308"/>
        <end position="317"/>
    </location>
</feature>
<accession>A0A0L0C3R6</accession>
<feature type="compositionally biased region" description="Acidic residues" evidence="1">
    <location>
        <begin position="246"/>
        <end position="258"/>
    </location>
</feature>
<feature type="compositionally biased region" description="Polar residues" evidence="1">
    <location>
        <begin position="41"/>
        <end position="58"/>
    </location>
</feature>
<reference evidence="2" key="1">
    <citation type="journal article" date="2015" name="Nat. Commun.">
        <title>Lucilia cuprina genome unlocks parasitic fly biology to underpin future interventions.</title>
        <authorList>
            <person name="Anstead C.A."/>
            <person name="Korhonen P.K."/>
            <person name="Young N.D."/>
            <person name="Hall R.S."/>
            <person name="Jex A.R."/>
            <person name="Murali S.C."/>
            <person name="Hughes D.S."/>
            <person name="Lee S.F."/>
            <person name="Perry T."/>
            <person name="Stroehlein A.J."/>
            <person name="Ansell B.R."/>
            <person name="Breugelmans B."/>
            <person name="Hofmann A."/>
            <person name="Qu J."/>
            <person name="Dugan S."/>
            <person name="Lee S.L."/>
            <person name="Chao H."/>
            <person name="Dinh H."/>
            <person name="Han Y."/>
            <person name="Doddapaneni H.V."/>
            <person name="Worley K.C."/>
            <person name="Muzny D.M."/>
            <person name="Ioannidis P."/>
            <person name="Waterhouse R.M."/>
            <person name="Zdobnov E.M."/>
            <person name="James P.J."/>
            <person name="Bagnall N.H."/>
            <person name="Kotze A.C."/>
            <person name="Gibbs R.A."/>
            <person name="Richards S."/>
            <person name="Batterham P."/>
            <person name="Gasser R.B."/>
        </authorList>
    </citation>
    <scope>NUCLEOTIDE SEQUENCE [LARGE SCALE GENOMIC DNA]</scope>
    <source>
        <strain evidence="2">LS</strain>
        <tissue evidence="2">Full body</tissue>
    </source>
</reference>
<feature type="region of interest" description="Disordered" evidence="1">
    <location>
        <begin position="380"/>
        <end position="569"/>
    </location>
</feature>
<feature type="region of interest" description="Disordered" evidence="1">
    <location>
        <begin position="723"/>
        <end position="835"/>
    </location>
</feature>
<dbReference type="OrthoDB" id="7791654at2759"/>
<feature type="region of interest" description="Disordered" evidence="1">
    <location>
        <begin position="25"/>
        <end position="317"/>
    </location>
</feature>
<feature type="compositionally biased region" description="Basic residues" evidence="1">
    <location>
        <begin position="771"/>
        <end position="783"/>
    </location>
</feature>
<feature type="compositionally biased region" description="Low complexity" evidence="1">
    <location>
        <begin position="298"/>
        <end position="307"/>
    </location>
</feature>
<dbReference type="OMA" id="KCRVPYD"/>
<feature type="compositionally biased region" description="Polar residues" evidence="1">
    <location>
        <begin position="666"/>
        <end position="675"/>
    </location>
</feature>
<gene>
    <name evidence="2" type="ORF">FF38_10941</name>
</gene>
<evidence type="ECO:0000313" key="2">
    <source>
        <dbReference type="EMBL" id="KNC26892.1"/>
    </source>
</evidence>
<feature type="compositionally biased region" description="Polar residues" evidence="1">
    <location>
        <begin position="90"/>
        <end position="116"/>
    </location>
</feature>
<name>A0A0L0C3R6_LUCCU</name>
<protein>
    <submittedName>
        <fullName evidence="2">Uncharacterized protein</fullName>
    </submittedName>
</protein>
<sequence length="1083" mass="119817">MRVGKKPNVVEAKKTRSCVVRLEKVTKKSPNVSPAPEESRSSINRLTRLSVNTSTTMAPTPKLRRGVAVATATPQQQKPQSGPIKKRIVGSSNSIQTPQTQKTTNSNMTNIRSNQKIKIIPRSNKSTPVSTPSRDETPPPTIAAGRSRRAIKPNPKYASEDLVTPKVVRNVASLGSSTSRGGSVAPSGGSKTRKASSSSDDFYNRNSEDDYDERHDMDQDDDDDDDVDDDEADMVNDKAYQVDEKDNQDDSDFSDIEEQPVRVVRPRGRPKRVQEPATQTNNKLPTQTAANSQNKRVTSSTAATSTSLRSQPSQLQQIRRSLVTANNQRNLNILAGSGATAQKRKLEEIQDDSSDNESSYTIKRKQLLLSTAAGNKVKVPVKESRVSATSTPFNKSRLALQKSTTPAHSQQQQHQQTVNGSSNKFSNNQTSNQRRAIEITAKSNAQQRQNVSSATNEQQQQKSQTNQTNLTTQAKLLAAKTNRQRSGSPKLPTQKARQNGAALTISSNSTGSSSSTTANSKISDKAKSQQQTNIKTKTTTSPTAAAANSSINSENTIDLKDDSPNSTMDDFETMPTFTIVNVNDIINKKGDVLITKAKANNNKAPTVIEFSESISLDDEEDEDDDDEEDDVMELATPPPKKLPTHNNNKKTSSLARSSESLRKLPTKSSSTTQPAPQILNHKLGLRNTRVTAKTTTTLTATLKSPDKPAPRILNSMVAKKTQPVKPLIANMEDSADESFPLSLDEDEEEEEEQEQQQEQEETEDEIESRFGKQRQKLTQRTRKREQILRDMDTEDTESQNTEEDESVLQTSNSSNKANYKNNSSTAALTSKQTALTQRKKRMNAVSHTPIVVSSNKKRLTPAAAKENSLAATNQQVNETTPALPNPKQAIVPTLPARNKTNNEKVVISKQGDKIIKKITCFETWYVINMPPEIKRSTIIKNQLEMPLIRLANNAKNICLPNDLWSTKVTLYELSPQTLGKGTYATFTGDLFEHNIKEEDRGKYQPSCVMFRRSIEKSQASRMPYDRAVIFKNKTFYTNIEGKNVRLVGAPSIVNTEREIEILLQVVDTLTLQSDFVEHISIVQ</sequence>
<feature type="compositionally biased region" description="Polar residues" evidence="1">
    <location>
        <begin position="441"/>
        <end position="457"/>
    </location>
</feature>
<proteinExistence type="predicted"/>
<feature type="region of interest" description="Disordered" evidence="1">
    <location>
        <begin position="334"/>
        <end position="359"/>
    </location>
</feature>
<feature type="compositionally biased region" description="Polar residues" evidence="1">
    <location>
        <begin position="276"/>
        <end position="297"/>
    </location>
</feature>
<feature type="compositionally biased region" description="Basic and acidic residues" evidence="1">
    <location>
        <begin position="202"/>
        <end position="217"/>
    </location>
</feature>
<organism evidence="2 3">
    <name type="scientific">Lucilia cuprina</name>
    <name type="common">Green bottle fly</name>
    <name type="synonym">Australian sheep blowfly</name>
    <dbReference type="NCBI Taxonomy" id="7375"/>
    <lineage>
        <taxon>Eukaryota</taxon>
        <taxon>Metazoa</taxon>
        <taxon>Ecdysozoa</taxon>
        <taxon>Arthropoda</taxon>
        <taxon>Hexapoda</taxon>
        <taxon>Insecta</taxon>
        <taxon>Pterygota</taxon>
        <taxon>Neoptera</taxon>
        <taxon>Endopterygota</taxon>
        <taxon>Diptera</taxon>
        <taxon>Brachycera</taxon>
        <taxon>Muscomorpha</taxon>
        <taxon>Oestroidea</taxon>
        <taxon>Calliphoridae</taxon>
        <taxon>Luciliinae</taxon>
        <taxon>Lucilia</taxon>
    </lineage>
</organism>
<evidence type="ECO:0000256" key="1">
    <source>
        <dbReference type="SAM" id="MobiDB-lite"/>
    </source>
</evidence>
<comment type="caution">
    <text evidence="2">The sequence shown here is derived from an EMBL/GenBank/DDBJ whole genome shotgun (WGS) entry which is preliminary data.</text>
</comment>
<dbReference type="AlphaFoldDB" id="A0A0L0C3R6"/>
<feature type="region of interest" description="Disordered" evidence="1">
    <location>
        <begin position="610"/>
        <end position="682"/>
    </location>
</feature>
<feature type="compositionally biased region" description="Acidic residues" evidence="1">
    <location>
        <begin position="792"/>
        <end position="806"/>
    </location>
</feature>
<evidence type="ECO:0000313" key="3">
    <source>
        <dbReference type="Proteomes" id="UP000037069"/>
    </source>
</evidence>
<keyword evidence="3" id="KW-1185">Reference proteome</keyword>
<feature type="compositionally biased region" description="Low complexity" evidence="1">
    <location>
        <begin position="504"/>
        <end position="521"/>
    </location>
</feature>
<feature type="compositionally biased region" description="Acidic residues" evidence="1">
    <location>
        <begin position="615"/>
        <end position="632"/>
    </location>
</feature>
<feature type="compositionally biased region" description="Low complexity" evidence="1">
    <location>
        <begin position="810"/>
        <end position="827"/>
    </location>
</feature>